<evidence type="ECO:0000256" key="2">
    <source>
        <dbReference type="ARBA" id="ARBA00005182"/>
    </source>
</evidence>
<evidence type="ECO:0000256" key="7">
    <source>
        <dbReference type="SAM" id="MobiDB-lite"/>
    </source>
</evidence>
<organism evidence="10 11">
    <name type="scientific">Saccharothrix xinjiangensis</name>
    <dbReference type="NCBI Taxonomy" id="204798"/>
    <lineage>
        <taxon>Bacteria</taxon>
        <taxon>Bacillati</taxon>
        <taxon>Actinomycetota</taxon>
        <taxon>Actinomycetes</taxon>
        <taxon>Pseudonocardiales</taxon>
        <taxon>Pseudonocardiaceae</taxon>
        <taxon>Saccharothrix</taxon>
    </lineage>
</organism>
<dbReference type="RefSeq" id="WP_344034386.1">
    <property type="nucleotide sequence ID" value="NZ_BAAAKE010000001.1"/>
</dbReference>
<feature type="compositionally biased region" description="Basic and acidic residues" evidence="7">
    <location>
        <begin position="1"/>
        <end position="11"/>
    </location>
</feature>
<feature type="region of interest" description="Disordered" evidence="7">
    <location>
        <begin position="1"/>
        <end position="23"/>
    </location>
</feature>
<feature type="region of interest" description="Disordered" evidence="7">
    <location>
        <begin position="113"/>
        <end position="137"/>
    </location>
</feature>
<keyword evidence="8" id="KW-0812">Transmembrane</keyword>
<sequence>MSTQPRTDRGRGLPPLPESMLPREHALYRPRHSGRQRAAGVTTVAFFVTPLLLFALGVRPPAFENRDPARFPSITDGWGFFTGLSAWADDNLPLRDVAVRAYDGISRGVFGEPPPFGQRHESRPVQAPVPSPGDEDREKVRAAGFPKVIEGSEGWLYLGYDVLGACLPERPVDDVIGAVGELRRAVEDSGRQFVLVVAPDKSTVVPEHLPAEFVGEECAKEARDAFWRRVVDEGGALDIRPALRVAAERRGAPVYSALDTHWTHEGGLAMTRALAEAVQPGVTASWKATPATVLQRDADLPPLIGRSGQFPIQTYDLAPDGRTVQSRVVDKAFREPLHLTGATGRGVVDAKVGMVADSFTLFATQYLSGGFADATVVHSDTAGTDPADVAGVLADSDVVVVEAAERSLVSGINPLLSRQALDAIKSELAKRPR</sequence>
<comment type="pathway">
    <text evidence="2">Glycan biosynthesis; alginate biosynthesis.</text>
</comment>
<keyword evidence="11" id="KW-1185">Reference proteome</keyword>
<comment type="subcellular location">
    <subcellularLocation>
        <location evidence="1">Periplasm</location>
    </subcellularLocation>
</comment>
<accession>A0ABV9Y2S4</accession>
<evidence type="ECO:0000256" key="5">
    <source>
        <dbReference type="ARBA" id="ARBA00022764"/>
    </source>
</evidence>
<dbReference type="Proteomes" id="UP001595833">
    <property type="component" value="Unassembled WGS sequence"/>
</dbReference>
<proteinExistence type="predicted"/>
<evidence type="ECO:0000256" key="3">
    <source>
        <dbReference type="ARBA" id="ARBA00022679"/>
    </source>
</evidence>
<evidence type="ECO:0000256" key="1">
    <source>
        <dbReference type="ARBA" id="ARBA00004418"/>
    </source>
</evidence>
<name>A0ABV9Y2S4_9PSEU</name>
<feature type="transmembrane region" description="Helical" evidence="8">
    <location>
        <begin position="38"/>
        <end position="58"/>
    </location>
</feature>
<evidence type="ECO:0000256" key="6">
    <source>
        <dbReference type="ARBA" id="ARBA00022841"/>
    </source>
</evidence>
<keyword evidence="3" id="KW-0808">Transferase</keyword>
<dbReference type="EMBL" id="JBHSJB010000023">
    <property type="protein sequence ID" value="MFC5056644.1"/>
    <property type="molecule type" value="Genomic_DNA"/>
</dbReference>
<keyword evidence="8" id="KW-0472">Membrane</keyword>
<keyword evidence="6" id="KW-0016">Alginate biosynthesis</keyword>
<evidence type="ECO:0000256" key="4">
    <source>
        <dbReference type="ARBA" id="ARBA00022729"/>
    </source>
</evidence>
<reference evidence="11" key="1">
    <citation type="journal article" date="2019" name="Int. J. Syst. Evol. Microbiol.">
        <title>The Global Catalogue of Microorganisms (GCM) 10K type strain sequencing project: providing services to taxonomists for standard genome sequencing and annotation.</title>
        <authorList>
            <consortium name="The Broad Institute Genomics Platform"/>
            <consortium name="The Broad Institute Genome Sequencing Center for Infectious Disease"/>
            <person name="Wu L."/>
            <person name="Ma J."/>
        </authorList>
    </citation>
    <scope>NUCLEOTIDE SEQUENCE [LARGE SCALE GENOMIC DNA]</scope>
    <source>
        <strain evidence="11">KCTC 12848</strain>
    </source>
</reference>
<comment type="caution">
    <text evidence="10">The sequence shown here is derived from an EMBL/GenBank/DDBJ whole genome shotgun (WGS) entry which is preliminary data.</text>
</comment>
<dbReference type="Pfam" id="PF16822">
    <property type="entry name" value="ALGX"/>
    <property type="match status" value="1"/>
</dbReference>
<dbReference type="InterPro" id="IPR031811">
    <property type="entry name" value="ALGX/ALGJ_SGNH-like"/>
</dbReference>
<keyword evidence="4" id="KW-0732">Signal</keyword>
<evidence type="ECO:0000313" key="11">
    <source>
        <dbReference type="Proteomes" id="UP001595833"/>
    </source>
</evidence>
<evidence type="ECO:0000313" key="10">
    <source>
        <dbReference type="EMBL" id="MFC5056644.1"/>
    </source>
</evidence>
<keyword evidence="5" id="KW-0574">Periplasm</keyword>
<feature type="domain" description="AlgX/AlgJ SGNH hydrolase-like" evidence="9">
    <location>
        <begin position="148"/>
        <end position="281"/>
    </location>
</feature>
<evidence type="ECO:0000259" key="9">
    <source>
        <dbReference type="Pfam" id="PF16822"/>
    </source>
</evidence>
<keyword evidence="8" id="KW-1133">Transmembrane helix</keyword>
<evidence type="ECO:0000256" key="8">
    <source>
        <dbReference type="SAM" id="Phobius"/>
    </source>
</evidence>
<protein>
    <recommendedName>
        <fullName evidence="9">AlgX/AlgJ SGNH hydrolase-like domain-containing protein</fullName>
    </recommendedName>
</protein>
<gene>
    <name evidence="10" type="ORF">ACFPFM_23205</name>
</gene>